<dbReference type="AlphaFoldDB" id="A0A1X7U2A9"/>
<evidence type="ECO:0008006" key="2">
    <source>
        <dbReference type="Google" id="ProtNLM"/>
    </source>
</evidence>
<accession>A0A1X7U2A9</accession>
<protein>
    <recommendedName>
        <fullName evidence="2">PB1 domain-containing protein</fullName>
    </recommendedName>
</protein>
<dbReference type="EnsemblMetazoa" id="Aqu2.1.21638_001">
    <property type="protein sequence ID" value="Aqu2.1.21638_001"/>
    <property type="gene ID" value="Aqu2.1.21638"/>
</dbReference>
<sequence>MEVGGTTGANKSIMVSYNDLNKIIKLSHDADIQLLKERCLHLFKFGPNIKLDLIFQKYDPDWDAYVDLTDDDFINHKDKLNMVVQPLLKDQSVASSLCDFNERQDKFDVSVSTTPTVLVASPSAEVTSPSSVELLSLELK</sequence>
<reference evidence="1" key="1">
    <citation type="submission" date="2017-05" db="UniProtKB">
        <authorList>
            <consortium name="EnsemblMetazoa"/>
        </authorList>
    </citation>
    <scope>IDENTIFICATION</scope>
</reference>
<organism evidence="1">
    <name type="scientific">Amphimedon queenslandica</name>
    <name type="common">Sponge</name>
    <dbReference type="NCBI Taxonomy" id="400682"/>
    <lineage>
        <taxon>Eukaryota</taxon>
        <taxon>Metazoa</taxon>
        <taxon>Porifera</taxon>
        <taxon>Demospongiae</taxon>
        <taxon>Heteroscleromorpha</taxon>
        <taxon>Haplosclerida</taxon>
        <taxon>Niphatidae</taxon>
        <taxon>Amphimedon</taxon>
    </lineage>
</organism>
<proteinExistence type="predicted"/>
<dbReference type="InParanoid" id="A0A1X7U2A9"/>
<name>A0A1X7U2A9_AMPQE</name>
<evidence type="ECO:0000313" key="1">
    <source>
        <dbReference type="EnsemblMetazoa" id="Aqu2.1.21638_001"/>
    </source>
</evidence>